<reference evidence="1 2" key="1">
    <citation type="submission" date="2016-03" db="EMBL/GenBank/DDBJ databases">
        <title>Complete genome sequence of Thermococcus profundus strain DT5432.</title>
        <authorList>
            <person name="Oger P.M."/>
        </authorList>
    </citation>
    <scope>NUCLEOTIDE SEQUENCE [LARGE SCALE GENOMIC DNA]</scope>
    <source>
        <strain evidence="1 2">DT 5432</strain>
    </source>
</reference>
<evidence type="ECO:0000313" key="1">
    <source>
        <dbReference type="EMBL" id="ASJ01788.1"/>
    </source>
</evidence>
<dbReference type="AlphaFoldDB" id="A0A2Z2MIJ7"/>
<dbReference type="EMBL" id="CP014862">
    <property type="protein sequence ID" value="ASJ01788.1"/>
    <property type="molecule type" value="Genomic_DNA"/>
</dbReference>
<dbReference type="RefSeq" id="WP_088857057.1">
    <property type="nucleotide sequence ID" value="NZ_CP014862.1"/>
</dbReference>
<dbReference type="OrthoDB" id="86183at2157"/>
<evidence type="ECO:0000313" key="2">
    <source>
        <dbReference type="Proteomes" id="UP000250179"/>
    </source>
</evidence>
<dbReference type="KEGG" id="tprf:A3L09_00180"/>
<keyword evidence="2" id="KW-1185">Reference proteome</keyword>
<dbReference type="Proteomes" id="UP000250179">
    <property type="component" value="Chromosome"/>
</dbReference>
<gene>
    <name evidence="1" type="ORF">A3L09_00180</name>
</gene>
<accession>A0A2Z2MIJ7</accession>
<dbReference type="GeneID" id="33318779"/>
<proteinExistence type="predicted"/>
<name>A0A2Z2MIJ7_THEPR</name>
<organism evidence="1 2">
    <name type="scientific">Thermococcus profundus</name>
    <dbReference type="NCBI Taxonomy" id="49899"/>
    <lineage>
        <taxon>Archaea</taxon>
        <taxon>Methanobacteriati</taxon>
        <taxon>Methanobacteriota</taxon>
        <taxon>Thermococci</taxon>
        <taxon>Thermococcales</taxon>
        <taxon>Thermococcaceae</taxon>
        <taxon>Thermococcus</taxon>
    </lineage>
</organism>
<protein>
    <submittedName>
        <fullName evidence="1">Uncharacterized protein</fullName>
    </submittedName>
</protein>
<sequence length="82" mass="9175">MTVRVAYPDGFLVVEGSRVYLFRKRLYSAPLEEILRAAHGDDSLLHPALKEVSRDVAALVERGLLQPSFEYFGGVLRQKANA</sequence>